<dbReference type="EMBL" id="JTAI01000044">
    <property type="protein sequence ID" value="PPS97098.1"/>
    <property type="molecule type" value="Genomic_DNA"/>
</dbReference>
<feature type="coiled-coil region" evidence="1">
    <location>
        <begin position="687"/>
        <end position="714"/>
    </location>
</feature>
<feature type="chain" id="PRO_5006627591" evidence="3">
    <location>
        <begin position="21"/>
        <end position="1272"/>
    </location>
</feature>
<feature type="signal peptide" evidence="3">
    <location>
        <begin position="1"/>
        <end position="20"/>
    </location>
</feature>
<evidence type="ECO:0000313" key="5">
    <source>
        <dbReference type="EMBL" id="PPS97098.1"/>
    </source>
</evidence>
<name>A0A0S4TCK9_CRYHO</name>
<protein>
    <submittedName>
        <fullName evidence="4">Uncharacterized protein</fullName>
    </submittedName>
</protein>
<evidence type="ECO:0000256" key="1">
    <source>
        <dbReference type="SAM" id="Coils"/>
    </source>
</evidence>
<dbReference type="EMBL" id="LN877947">
    <property type="protein sequence ID" value="CUV04005.1"/>
    <property type="molecule type" value="Genomic_DNA"/>
</dbReference>
<dbReference type="Proteomes" id="UP001429100">
    <property type="component" value="Unassembled WGS sequence"/>
</dbReference>
<sequence>MLSKRKLAVILPMLFELAMSYDYYFPLDTIPLEHIATNRWGKEGPAGNEKVVKIGSIGGGYYGRTVPGLRDYEKGNAKDRAFGSKYKEYPYAYEAERTLTKDSLAPLPPEARIRMMREAFREHVFNVTGQVPTLGEVKKMKKHFMDYVKKELNATDTEIKSLFGVETTKKVDGVLPKYLLFDDMDKFDFDPEEALKHMPRVPINASKEEIDAAYLKAWEMLGKSNDKLRKVYNEYRRKYLEKNPLGPVMTEKEFLLYSIKLREREAHKLGFVSGEANSDPISKSIEISYFLRDALKDEYEKYKSSAPIDRFANATNFVNDGLFNDNLIIDNLDPLDNSLPSPYDPIEGRAWTDTISKSSIINMTDAYEKIVKGEDVYDNHGRLVYKGDRYSTRSDGSDIGEQFDQSITGIDHDNRYHSIGTGSSNINGKELENNQDSSSTPFHKLTRVNKYNNIKSPSQLLFERSEYSTSSQKRVIDRIDDYTLVDINNMTVGQMLSLHTLIFENLYTDADVKEEEKYFKQRLGEQGGDVGTNTEVYREFLFNKFGNSLFFIPKTIYLKEKNNEKILPVSATGFKLVENFDGVAKIHHLATDLSFNIDYSDKDSFYLNGYLGKLSYPHKNLLENFLTTGWKLSDSQAPSPYRFISAIDDKVSSFDKFESTLAQYRDHIETSDDLEKKEMAGKITAHLARSAQLLKRYEEKRNEYIRSQKKLLDELNKSKSVLRTKALLENVNKVSSALKGSDTGIDVSKYVSEPDNKKFGSFFENRDELKNVVENEHENNLQELQRIGKECHDNFRELEDACDDLIRDSSLINVEISSLEDEITSKVLESLDKRQRIGVQILDDLDKLEKLNDYLLQNAHEVGNVDITRIELDDFEKNPEISKTLDSETFGIFSGDRKASDFKKLIDTNYVSTRYYIEEPKNGDFVDSDEGDDEEETKGGKKKSGKGSDKSKKASKYSTDFKGKVKLVFEEALTIIEDHVRDLYIAVADRKERMSELLKLEAFLIREVSRHRKSLSVVLNRVALPEDEIIDENENDELKMRILLKIHEEKTKLMYVREVLDKLYFYPHFRGVKPSSSLKLKELEERGILSRFGYTYLPKFKLGEDEQPIGIYGFKKLDYYDMKLDFYNRLISGFEYDLSSYRFDLEMMSLLDSLKYPELNKLIYSDDYIESSIFTKRTKLMKLLKKLILKEKNKDLRRSLKRAYFEIREWFDNAVRFEREYYGSSALETIFSESKSSDDGSSRSESAIVLSDKKGSSPSPSNKQQRRMRRKN</sequence>
<gene>
    <name evidence="4" type="ORF">CHUDEA1_640</name>
    <name evidence="5" type="ORF">GY17_00001064</name>
</gene>
<feature type="region of interest" description="Disordered" evidence="2">
    <location>
        <begin position="422"/>
        <end position="442"/>
    </location>
</feature>
<dbReference type="VEuPathDB" id="CryptoDB:ChTU502y2012_411g0495"/>
<keyword evidence="1" id="KW-0175">Coiled coil</keyword>
<dbReference type="VEuPathDB" id="CryptoDB:CHUDEA1_640"/>
<dbReference type="VEuPathDB" id="CryptoDB:GY17_00001064"/>
<organism evidence="4">
    <name type="scientific">Cryptosporidium hominis</name>
    <dbReference type="NCBI Taxonomy" id="237895"/>
    <lineage>
        <taxon>Eukaryota</taxon>
        <taxon>Sar</taxon>
        <taxon>Alveolata</taxon>
        <taxon>Apicomplexa</taxon>
        <taxon>Conoidasida</taxon>
        <taxon>Coccidia</taxon>
        <taxon>Eucoccidiorida</taxon>
        <taxon>Eimeriorina</taxon>
        <taxon>Cryptosporidiidae</taxon>
        <taxon>Cryptosporidium</taxon>
    </lineage>
</organism>
<keyword evidence="6" id="KW-1185">Reference proteome</keyword>
<keyword evidence="3" id="KW-0732">Signal</keyword>
<evidence type="ECO:0000313" key="4">
    <source>
        <dbReference type="EMBL" id="CUV04005.1"/>
    </source>
</evidence>
<dbReference type="Proteomes" id="UP000199752">
    <property type="component" value="Chromosome 1"/>
</dbReference>
<feature type="region of interest" description="Disordered" evidence="2">
    <location>
        <begin position="922"/>
        <end position="954"/>
    </location>
</feature>
<evidence type="ECO:0000256" key="3">
    <source>
        <dbReference type="SAM" id="SignalP"/>
    </source>
</evidence>
<dbReference type="AlphaFoldDB" id="A0A0S4TCK9"/>
<feature type="compositionally biased region" description="Acidic residues" evidence="2">
    <location>
        <begin position="926"/>
        <end position="936"/>
    </location>
</feature>
<reference evidence="4" key="2">
    <citation type="submission" date="2015-08" db="EMBL/GenBank/DDBJ databases">
        <authorList>
            <person name="Babu N.S."/>
            <person name="Beckwith C.J."/>
            <person name="Beseler K.G."/>
            <person name="Brison A."/>
            <person name="Carone J.V."/>
            <person name="Caskin T.P."/>
            <person name="Diamond M."/>
            <person name="Durham M.E."/>
            <person name="Foxe J.M."/>
            <person name="Go M."/>
            <person name="Henderson B.A."/>
            <person name="Jones I.B."/>
            <person name="McGettigan J.A."/>
            <person name="Micheletti S.J."/>
            <person name="Nasrallah M.E."/>
            <person name="Ortiz D."/>
            <person name="Piller C.R."/>
            <person name="Privatt S.R."/>
            <person name="Schneider S.L."/>
            <person name="Sharp S."/>
            <person name="Smith T.C."/>
            <person name="Stanton J.D."/>
            <person name="Ullery H.E."/>
            <person name="Wilson R.J."/>
            <person name="Serrano M.G."/>
            <person name="Buck G."/>
            <person name="Lee V."/>
            <person name="Wang Y."/>
            <person name="Carvalho R."/>
            <person name="Voegtly L."/>
            <person name="Shi R."/>
            <person name="Duckworth R."/>
            <person name="Johnson A."/>
            <person name="Loviza R."/>
            <person name="Walstead R."/>
            <person name="Shah Z."/>
            <person name="Kiflezghi M."/>
            <person name="Wade K."/>
            <person name="Ball S.L."/>
            <person name="Bradley K.W."/>
            <person name="Asai D.J."/>
            <person name="Bowman C.A."/>
            <person name="Russell D.A."/>
            <person name="Pope W.H."/>
            <person name="Jacobs-Sera D."/>
            <person name="Hendrix R.W."/>
            <person name="Hatfull G.F."/>
        </authorList>
    </citation>
    <scope>NUCLEOTIDE SEQUENCE [LARGE SCALE GENOMIC DNA]</scope>
</reference>
<accession>A0A0S4TCK9</accession>
<dbReference type="VEuPathDB" id="CryptoDB:Chro.10076"/>
<reference evidence="5 6" key="1">
    <citation type="submission" date="2014-11" db="EMBL/GenBank/DDBJ databases">
        <title>Comparative genomic analysis of Cryptosporidium hominis reveals occurrence of genetic recombination in virulent subtypes.</title>
        <authorList>
            <person name="Guo Y."/>
            <person name="Tang K."/>
            <person name="Frace M."/>
            <person name="Li N."/>
            <person name="Roellig D.M."/>
            <person name="Sammons S."/>
            <person name="Knipe K."/>
            <person name="Rowe L."/>
            <person name="Feng Y."/>
            <person name="Xiao L."/>
        </authorList>
    </citation>
    <scope>NUCLEOTIDE SEQUENCE [LARGE SCALE GENOMIC DNA]</scope>
    <source>
        <strain evidence="5">30976</strain>
    </source>
</reference>
<evidence type="ECO:0000313" key="6">
    <source>
        <dbReference type="Proteomes" id="UP001429100"/>
    </source>
</evidence>
<reference evidence="5 6" key="3">
    <citation type="submission" date="2017-10" db="EMBL/GenBank/DDBJ databases">
        <title>Consistent, comparative and evidence-based genome annotation and re-annotation for the closely-related species, Cryptosporidium parvum, C. hominis and C. tyzzeri.</title>
        <authorList>
            <person name="Baptista R.P."/>
            <person name="Li Y."/>
            <person name="Sateriale A."/>
            <person name="Striepen B."/>
            <person name="Kissinger J.C."/>
        </authorList>
    </citation>
    <scope>NUCLEOTIDE SEQUENCE [LARGE SCALE GENOMIC DNA]</scope>
    <source>
        <strain evidence="5">30976</strain>
    </source>
</reference>
<feature type="region of interest" description="Disordered" evidence="2">
    <location>
        <begin position="1233"/>
        <end position="1272"/>
    </location>
</feature>
<proteinExistence type="predicted"/>
<evidence type="ECO:0000256" key="2">
    <source>
        <dbReference type="SAM" id="MobiDB-lite"/>
    </source>
</evidence>